<evidence type="ECO:0000259" key="1">
    <source>
        <dbReference type="Pfam" id="PF01636"/>
    </source>
</evidence>
<reference evidence="2 3" key="1">
    <citation type="journal article" date="2024" name="IMA Fungus">
        <title>IMA Genome - F19 : A genome assembly and annotation guide to empower mycologists, including annotated draft genome sequences of Ceratocystis pirilliformis, Diaporthe australafricana, Fusarium ophioides, Paecilomyces lecythidis, and Sporothrix stenoceras.</title>
        <authorList>
            <person name="Aylward J."/>
            <person name="Wilson A.M."/>
            <person name="Visagie C.M."/>
            <person name="Spraker J."/>
            <person name="Barnes I."/>
            <person name="Buitendag C."/>
            <person name="Ceriani C."/>
            <person name="Del Mar Angel L."/>
            <person name="du Plessis D."/>
            <person name="Fuchs T."/>
            <person name="Gasser K."/>
            <person name="Kramer D."/>
            <person name="Li W."/>
            <person name="Munsamy K."/>
            <person name="Piso A."/>
            <person name="Price J.L."/>
            <person name="Sonnekus B."/>
            <person name="Thomas C."/>
            <person name="van der Nest A."/>
            <person name="van Dijk A."/>
            <person name="van Heerden A."/>
            <person name="van Vuuren N."/>
            <person name="Yilmaz N."/>
            <person name="Duong T.A."/>
            <person name="van der Merwe N.A."/>
            <person name="Wingfield M.J."/>
            <person name="Wingfield B.D."/>
        </authorList>
    </citation>
    <scope>NUCLEOTIDE SEQUENCE [LARGE SCALE GENOMIC DNA]</scope>
    <source>
        <strain evidence="2 3">CMW 18167</strain>
    </source>
</reference>
<dbReference type="Proteomes" id="UP001583193">
    <property type="component" value="Unassembled WGS sequence"/>
</dbReference>
<name>A0ABR3WYA7_9EURO</name>
<dbReference type="InterPro" id="IPR002575">
    <property type="entry name" value="Aminoglycoside_PTrfase"/>
</dbReference>
<evidence type="ECO:0000313" key="3">
    <source>
        <dbReference type="Proteomes" id="UP001583193"/>
    </source>
</evidence>
<dbReference type="SUPFAM" id="SSF56112">
    <property type="entry name" value="Protein kinase-like (PK-like)"/>
    <property type="match status" value="1"/>
</dbReference>
<feature type="domain" description="Aminoglycoside phosphotransferase" evidence="1">
    <location>
        <begin position="70"/>
        <end position="141"/>
    </location>
</feature>
<dbReference type="EMBL" id="JAVDPF010000038">
    <property type="protein sequence ID" value="KAL1868598.1"/>
    <property type="molecule type" value="Genomic_DNA"/>
</dbReference>
<gene>
    <name evidence="2" type="ORF">Plec18167_008189</name>
</gene>
<sequence>MKEVDINGLSERLGVKILDMFFPDLEVLRSSAIDAWHRMVARGQISAEDVGIADQDDHDYDVTKDFLAKQTACIQQIQNPRQTTSFSLVHDDLKSEHVLIDESNGRITAILDWADAGRGNAAVHVSGLALTVGKTTATLVARRAGYSEDTILQGIVQARCECTLRLDDRLNGRGGPAPVQMLRDHLFLSLEGE</sequence>
<dbReference type="Pfam" id="PF01636">
    <property type="entry name" value="APH"/>
    <property type="match status" value="1"/>
</dbReference>
<accession>A0ABR3WYA7</accession>
<evidence type="ECO:0000313" key="2">
    <source>
        <dbReference type="EMBL" id="KAL1868598.1"/>
    </source>
</evidence>
<dbReference type="InterPro" id="IPR011009">
    <property type="entry name" value="Kinase-like_dom_sf"/>
</dbReference>
<protein>
    <recommendedName>
        <fullName evidence="1">Aminoglycoside phosphotransferase domain-containing protein</fullName>
    </recommendedName>
</protein>
<keyword evidence="3" id="KW-1185">Reference proteome</keyword>
<organism evidence="2 3">
    <name type="scientific">Paecilomyces lecythidis</name>
    <dbReference type="NCBI Taxonomy" id="3004212"/>
    <lineage>
        <taxon>Eukaryota</taxon>
        <taxon>Fungi</taxon>
        <taxon>Dikarya</taxon>
        <taxon>Ascomycota</taxon>
        <taxon>Pezizomycotina</taxon>
        <taxon>Eurotiomycetes</taxon>
        <taxon>Eurotiomycetidae</taxon>
        <taxon>Eurotiales</taxon>
        <taxon>Thermoascaceae</taxon>
        <taxon>Paecilomyces</taxon>
    </lineage>
</organism>
<proteinExistence type="predicted"/>
<dbReference type="Gene3D" id="3.90.1200.10">
    <property type="match status" value="1"/>
</dbReference>
<comment type="caution">
    <text evidence="2">The sequence shown here is derived from an EMBL/GenBank/DDBJ whole genome shotgun (WGS) entry which is preliminary data.</text>
</comment>